<reference evidence="1 2" key="2">
    <citation type="submission" date="2018-03" db="EMBL/GenBank/DDBJ databases">
        <title>The ancient ancestry and fast evolution of plastids.</title>
        <authorList>
            <person name="Moore K.R."/>
            <person name="Magnabosco C."/>
            <person name="Momper L."/>
            <person name="Gold D.A."/>
            <person name="Bosak T."/>
            <person name="Fournier G.P."/>
        </authorList>
    </citation>
    <scope>NUCLEOTIDE SEQUENCE [LARGE SCALE GENOMIC DNA]</scope>
    <source>
        <strain evidence="1 2">ULC18</strain>
    </source>
</reference>
<dbReference type="Proteomes" id="UP000239576">
    <property type="component" value="Unassembled WGS sequence"/>
</dbReference>
<dbReference type="AlphaFoldDB" id="A0A2T1DZR4"/>
<proteinExistence type="predicted"/>
<protein>
    <submittedName>
        <fullName evidence="1">Uncharacterized protein</fullName>
    </submittedName>
</protein>
<comment type="caution">
    <text evidence="1">The sequence shown here is derived from an EMBL/GenBank/DDBJ whole genome shotgun (WGS) entry which is preliminary data.</text>
</comment>
<evidence type="ECO:0000313" key="2">
    <source>
        <dbReference type="Proteomes" id="UP000239576"/>
    </source>
</evidence>
<evidence type="ECO:0000313" key="1">
    <source>
        <dbReference type="EMBL" id="PSB25988.1"/>
    </source>
</evidence>
<gene>
    <name evidence="1" type="ORF">C7B82_21025</name>
</gene>
<accession>A0A2T1DZR4</accession>
<dbReference type="RefSeq" id="WP_106258326.1">
    <property type="nucleotide sequence ID" value="NZ_CAWNSW010000166.1"/>
</dbReference>
<name>A0A2T1DZR4_9CYAN</name>
<sequence length="178" mass="20580">MIDSDKYLSKYFNPVETDQALELMQVLDTIFQYEFGWLLSGKRVEHQNSEYREEAQNQVNGLTQGVLLVYLFAIFDDYTTEKMRGEWLTADEKKLLKAYRHIRNGVAHKHGGKRAKTWRNEFESIMSSDQAFSNAGLVWDREADTIDLTKAQVALPCHTMMRDLAQKLAARLASDKKP</sequence>
<keyword evidence="2" id="KW-1185">Reference proteome</keyword>
<organism evidence="1 2">
    <name type="scientific">Stenomitos frigidus ULC18</name>
    <dbReference type="NCBI Taxonomy" id="2107698"/>
    <lineage>
        <taxon>Bacteria</taxon>
        <taxon>Bacillati</taxon>
        <taxon>Cyanobacteriota</taxon>
        <taxon>Cyanophyceae</taxon>
        <taxon>Leptolyngbyales</taxon>
        <taxon>Leptolyngbyaceae</taxon>
        <taxon>Stenomitos</taxon>
    </lineage>
</organism>
<dbReference type="EMBL" id="PVWK01000117">
    <property type="protein sequence ID" value="PSB25988.1"/>
    <property type="molecule type" value="Genomic_DNA"/>
</dbReference>
<reference evidence="2" key="1">
    <citation type="submission" date="2018-02" db="EMBL/GenBank/DDBJ databases">
        <authorList>
            <person name="Moore K."/>
            <person name="Momper L."/>
        </authorList>
    </citation>
    <scope>NUCLEOTIDE SEQUENCE [LARGE SCALE GENOMIC DNA]</scope>
    <source>
        <strain evidence="2">ULC18</strain>
    </source>
</reference>